<dbReference type="Pfam" id="PF03520">
    <property type="entry name" value="KCNQ_channel"/>
    <property type="match status" value="2"/>
</dbReference>
<evidence type="ECO:0000256" key="5">
    <source>
        <dbReference type="ARBA" id="ARBA00022692"/>
    </source>
</evidence>
<dbReference type="Proteomes" id="UP000694700">
    <property type="component" value="Unplaced"/>
</dbReference>
<keyword evidence="4" id="KW-0633">Potassium transport</keyword>
<dbReference type="GO" id="GO:0008076">
    <property type="term" value="C:voltage-gated potassium channel complex"/>
    <property type="evidence" value="ECO:0007669"/>
    <property type="project" value="TreeGrafter"/>
</dbReference>
<keyword evidence="6" id="KW-0631">Potassium channel</keyword>
<feature type="transmembrane region" description="Helical" evidence="15">
    <location>
        <begin position="232"/>
        <end position="251"/>
    </location>
</feature>
<organism evidence="18 19">
    <name type="scientific">Cyprinus carpio</name>
    <name type="common">Common carp</name>
    <dbReference type="NCBI Taxonomy" id="7962"/>
    <lineage>
        <taxon>Eukaryota</taxon>
        <taxon>Metazoa</taxon>
        <taxon>Chordata</taxon>
        <taxon>Craniata</taxon>
        <taxon>Vertebrata</taxon>
        <taxon>Euteleostomi</taxon>
        <taxon>Actinopterygii</taxon>
        <taxon>Neopterygii</taxon>
        <taxon>Teleostei</taxon>
        <taxon>Ostariophysi</taxon>
        <taxon>Cypriniformes</taxon>
        <taxon>Cyprinidae</taxon>
        <taxon>Cyprininae</taxon>
        <taxon>Cyprinus</taxon>
    </lineage>
</organism>
<dbReference type="InterPro" id="IPR005821">
    <property type="entry name" value="Ion_trans_dom"/>
</dbReference>
<evidence type="ECO:0000313" key="19">
    <source>
        <dbReference type="Proteomes" id="UP000694700"/>
    </source>
</evidence>
<dbReference type="SUPFAM" id="SSF81324">
    <property type="entry name" value="Voltage-gated potassium channels"/>
    <property type="match status" value="1"/>
</dbReference>
<feature type="region of interest" description="Disordered" evidence="14">
    <location>
        <begin position="416"/>
        <end position="460"/>
    </location>
</feature>
<dbReference type="Pfam" id="PF16642">
    <property type="entry name" value="KCNQ2_u3"/>
    <property type="match status" value="1"/>
</dbReference>
<evidence type="ECO:0000259" key="16">
    <source>
        <dbReference type="Pfam" id="PF00520"/>
    </source>
</evidence>
<evidence type="ECO:0000256" key="3">
    <source>
        <dbReference type="ARBA" id="ARBA00022475"/>
    </source>
</evidence>
<feature type="transmembrane region" description="Helical" evidence="15">
    <location>
        <begin position="92"/>
        <end position="112"/>
    </location>
</feature>
<keyword evidence="9 15" id="KW-1133">Transmembrane helix</keyword>
<keyword evidence="7" id="KW-0851">Voltage-gated channel</keyword>
<evidence type="ECO:0000256" key="12">
    <source>
        <dbReference type="ARBA" id="ARBA00023303"/>
    </source>
</evidence>
<keyword evidence="10" id="KW-0406">Ion transport</keyword>
<evidence type="ECO:0000256" key="15">
    <source>
        <dbReference type="SAM" id="Phobius"/>
    </source>
</evidence>
<dbReference type="GO" id="GO:0005249">
    <property type="term" value="F:voltage-gated potassium channel activity"/>
    <property type="evidence" value="ECO:0007669"/>
    <property type="project" value="InterPro"/>
</dbReference>
<feature type="transmembrane region" description="Helical" evidence="15">
    <location>
        <begin position="263"/>
        <end position="280"/>
    </location>
</feature>
<dbReference type="FunFam" id="1.10.287.70:FF:000016">
    <property type="entry name" value="Putative potassium voltage-gated channel subfamily KQT member 2"/>
    <property type="match status" value="1"/>
</dbReference>
<dbReference type="PANTHER" id="PTHR47735:SF4">
    <property type="entry name" value="POTASSIUM VOLTAGE-GATED CHANNEL SUBFAMILY KQT MEMBER 2"/>
    <property type="match status" value="1"/>
</dbReference>
<comment type="catalytic activity">
    <reaction evidence="13">
        <text>K(+)(in) = K(+)(out)</text>
        <dbReference type="Rhea" id="RHEA:29463"/>
        <dbReference type="ChEBI" id="CHEBI:29103"/>
    </reaction>
</comment>
<keyword evidence="11 15" id="KW-0472">Membrane</keyword>
<evidence type="ECO:0000256" key="1">
    <source>
        <dbReference type="ARBA" id="ARBA00004651"/>
    </source>
</evidence>
<feature type="transmembrane region" description="Helical" evidence="15">
    <location>
        <begin position="124"/>
        <end position="145"/>
    </location>
</feature>
<keyword evidence="8" id="KW-0630">Potassium</keyword>
<keyword evidence="12" id="KW-0407">Ion channel</keyword>
<keyword evidence="5 15" id="KW-0812">Transmembrane</keyword>
<accession>A0A8C1W211</accession>
<evidence type="ECO:0000256" key="2">
    <source>
        <dbReference type="ARBA" id="ARBA00022448"/>
    </source>
</evidence>
<evidence type="ECO:0000256" key="7">
    <source>
        <dbReference type="ARBA" id="ARBA00022882"/>
    </source>
</evidence>
<feature type="region of interest" description="Disordered" evidence="14">
    <location>
        <begin position="680"/>
        <end position="739"/>
    </location>
</feature>
<evidence type="ECO:0000256" key="4">
    <source>
        <dbReference type="ARBA" id="ARBA00022538"/>
    </source>
</evidence>
<dbReference type="PRINTS" id="PR01461">
    <property type="entry name" value="KCNQ2CHANNEL"/>
</dbReference>
<dbReference type="Ensembl" id="ENSCCRT00015062533.1">
    <property type="protein sequence ID" value="ENSCCRP00015060559.1"/>
    <property type="gene ID" value="ENSCCRG00015024641.1"/>
</dbReference>
<feature type="region of interest" description="Disordered" evidence="14">
    <location>
        <begin position="556"/>
        <end position="608"/>
    </location>
</feature>
<evidence type="ECO:0000256" key="14">
    <source>
        <dbReference type="SAM" id="MobiDB-lite"/>
    </source>
</evidence>
<dbReference type="PRINTS" id="PR01459">
    <property type="entry name" value="KCNQCHANNEL"/>
</dbReference>
<evidence type="ECO:0000256" key="9">
    <source>
        <dbReference type="ARBA" id="ARBA00022989"/>
    </source>
</evidence>
<feature type="transmembrane region" description="Helical" evidence="15">
    <location>
        <begin position="292"/>
        <end position="317"/>
    </location>
</feature>
<name>A0A8C1W211_CYPCA</name>
<dbReference type="PANTHER" id="PTHR47735">
    <property type="entry name" value="POTASSIUM VOLTAGE-GATED CHANNEL SUBFAMILY KQT MEMBER 4"/>
    <property type="match status" value="1"/>
</dbReference>
<keyword evidence="2" id="KW-0813">Transport</keyword>
<feature type="domain" description="Ion transport" evidence="16">
    <location>
        <begin position="95"/>
        <end position="321"/>
    </location>
</feature>
<evidence type="ECO:0000256" key="10">
    <source>
        <dbReference type="ARBA" id="ARBA00023065"/>
    </source>
</evidence>
<dbReference type="InterPro" id="IPR003937">
    <property type="entry name" value="K_chnl_volt-dep_KCNQ"/>
</dbReference>
<feature type="domain" description="Potassium channel voltage dependent KCNQ C-terminal" evidence="17">
    <location>
        <begin position="574"/>
        <end position="638"/>
    </location>
</feature>
<evidence type="ECO:0000256" key="11">
    <source>
        <dbReference type="ARBA" id="ARBA00023136"/>
    </source>
</evidence>
<sequence>MVQKSRNGGVYPAPQAEKKLKVGFVGLEAGATESSRDGALLIAGAEATKRGSILSKQRSSISGKRPPKRNAFYRRLQNFLYNVLERPRGWAFIYHAYVFLLVFSCLVLSVFSTIREYEKSSEDALYILEIVTIVVFGVEYIVRIWSAGCCCRYRGWRGRLKFARKPFCVIDIMVLIASISVLAAGTQGNVFATSAIRSLRFLQILRMIRMDRRGGTWKLLGSVVYAHSKELITAWYIGFLCLILASFLVYLAEKEDNEMFETYADALWWGLITLTTIGYGDKYPITWNGRLLAATFTLIGVSFFALPAGILGSGFALKVQEQHRQKHFEKRRNPAAGLIQAAWRFYATNLNRTDLYSTWDYYERTVSVPMYRLIPPLNQLDLLRNLKSKSGLSFRKEAQPEPSPSQKVSLKERVFSSPRNSANKGKNSPQGQQPLRRSPSADNSIEDSPSKVPKSLSFGDRSRARQAFRFKGAASRQNSEEACLPGEDIVDDNKSCHCEFVPQDLTPGLKVTIRAVVCCCCWFVLRRSCHVILHSAVLYSICFARLDMILGPPCPSTPRQKKCSTKGTKESPQLSSRVDQIVGRGPSITDKDRPKGTTDAELPEDPSMMGRLGKVEKQVMSMERKLDFLVNIYIQRMGIPQSETDAYFASKEPDPAPPYHSPVEHIVKSGSITKIIRSNSSAGQKNFDPPPSTCINHHCPPSTSWHLHSRPEPTQGTSPTGDPSLVRIPQTRAGLHLRV</sequence>
<dbReference type="PRINTS" id="PR00169">
    <property type="entry name" value="KCHANNEL"/>
</dbReference>
<dbReference type="Gene3D" id="6.10.140.1910">
    <property type="match status" value="1"/>
</dbReference>
<dbReference type="AlphaFoldDB" id="A0A8C1W211"/>
<proteinExistence type="predicted"/>
<keyword evidence="3" id="KW-1003">Cell membrane</keyword>
<evidence type="ECO:0000313" key="18">
    <source>
        <dbReference type="Ensembl" id="ENSCCRP00015060559.1"/>
    </source>
</evidence>
<feature type="domain" description="Potassium channel voltage dependent KCNQ C-terminal" evidence="17">
    <location>
        <begin position="438"/>
        <end position="517"/>
    </location>
</feature>
<evidence type="ECO:0000256" key="8">
    <source>
        <dbReference type="ARBA" id="ARBA00022958"/>
    </source>
</evidence>
<feature type="transmembrane region" description="Helical" evidence="15">
    <location>
        <begin position="166"/>
        <end position="185"/>
    </location>
</feature>
<feature type="compositionally biased region" description="Polar residues" evidence="14">
    <location>
        <begin position="417"/>
        <end position="447"/>
    </location>
</feature>
<protein>
    <submittedName>
        <fullName evidence="18">Potassium voltage-gated channel, KQT-like subfamily, member 2b</fullName>
    </submittedName>
</protein>
<evidence type="ECO:0000256" key="13">
    <source>
        <dbReference type="ARBA" id="ARBA00034430"/>
    </source>
</evidence>
<comment type="subcellular location">
    <subcellularLocation>
        <location evidence="1">Cell membrane</location>
        <topology evidence="1">Multi-pass membrane protein</topology>
    </subcellularLocation>
</comment>
<dbReference type="Pfam" id="PF00520">
    <property type="entry name" value="Ion_trans"/>
    <property type="match status" value="1"/>
</dbReference>
<evidence type="ECO:0000259" key="17">
    <source>
        <dbReference type="Pfam" id="PF03520"/>
    </source>
</evidence>
<evidence type="ECO:0000256" key="6">
    <source>
        <dbReference type="ARBA" id="ARBA00022826"/>
    </source>
</evidence>
<dbReference type="InterPro" id="IPR003947">
    <property type="entry name" value="K_chnl_volt-dep_KCNQ2"/>
</dbReference>
<feature type="compositionally biased region" description="Basic and acidic residues" evidence="14">
    <location>
        <begin position="589"/>
        <end position="598"/>
    </location>
</feature>
<feature type="compositionally biased region" description="Polar residues" evidence="14">
    <location>
        <begin position="701"/>
        <end position="721"/>
    </location>
</feature>
<reference evidence="18" key="1">
    <citation type="submission" date="2025-08" db="UniProtKB">
        <authorList>
            <consortium name="Ensembl"/>
        </authorList>
    </citation>
    <scope>IDENTIFICATION</scope>
</reference>
<dbReference type="InterPro" id="IPR013821">
    <property type="entry name" value="K_chnl_volt-dep_KCNQ_C"/>
</dbReference>
<dbReference type="FunFam" id="1.20.120.350:FF:000017">
    <property type="entry name" value="potassium voltage-gated channel subfamily KQT member 1"/>
    <property type="match status" value="1"/>
</dbReference>
<dbReference type="Gene3D" id="1.10.287.70">
    <property type="match status" value="1"/>
</dbReference>